<keyword evidence="8 12" id="KW-0479">Metal-binding</keyword>
<feature type="binding site" evidence="12">
    <location>
        <position position="117"/>
    </location>
    <ligand>
        <name>a divalent metal cation</name>
        <dbReference type="ChEBI" id="CHEBI:60240"/>
    </ligand>
</feature>
<dbReference type="EC" id="3.1.26.4" evidence="13"/>
<feature type="binding site" evidence="12">
    <location>
        <position position="25"/>
    </location>
    <ligand>
        <name>a divalent metal cation</name>
        <dbReference type="ChEBI" id="CHEBI:60240"/>
    </ligand>
</feature>
<proteinExistence type="inferred from homology"/>
<dbReference type="InterPro" id="IPR036397">
    <property type="entry name" value="RNaseH_sf"/>
</dbReference>
<dbReference type="AlphaFoldDB" id="A0A1G1WGL6"/>
<name>A0A1G1WGL6_9BACT</name>
<dbReference type="GO" id="GO:0005737">
    <property type="term" value="C:cytoplasm"/>
    <property type="evidence" value="ECO:0007669"/>
    <property type="project" value="UniProtKB-SubCell"/>
</dbReference>
<evidence type="ECO:0000313" key="15">
    <source>
        <dbReference type="EMBL" id="OGY26845.1"/>
    </source>
</evidence>
<dbReference type="Gene3D" id="3.30.420.10">
    <property type="entry name" value="Ribonuclease H-like superfamily/Ribonuclease H"/>
    <property type="match status" value="1"/>
</dbReference>
<dbReference type="CDD" id="cd07182">
    <property type="entry name" value="RNase_HII_bacteria_HII_like"/>
    <property type="match status" value="1"/>
</dbReference>
<gene>
    <name evidence="15" type="ORF">A2Z11_01545</name>
</gene>
<evidence type="ECO:0000256" key="9">
    <source>
        <dbReference type="ARBA" id="ARBA00022759"/>
    </source>
</evidence>
<dbReference type="InterPro" id="IPR022898">
    <property type="entry name" value="RNase_HII"/>
</dbReference>
<comment type="caution">
    <text evidence="15">The sequence shown here is derived from an EMBL/GenBank/DDBJ whole genome shotgun (WGS) entry which is preliminary data.</text>
</comment>
<keyword evidence="7 12" id="KW-0540">Nuclease</keyword>
<comment type="similarity">
    <text evidence="5 13">Belongs to the RNase HII family.</text>
</comment>
<dbReference type="EMBL" id="MHCS01000009">
    <property type="protein sequence ID" value="OGY26845.1"/>
    <property type="molecule type" value="Genomic_DNA"/>
</dbReference>
<evidence type="ECO:0000256" key="13">
    <source>
        <dbReference type="RuleBase" id="RU003515"/>
    </source>
</evidence>
<keyword evidence="6" id="KW-0963">Cytoplasm</keyword>
<accession>A0A1G1WGL6</accession>
<evidence type="ECO:0000256" key="7">
    <source>
        <dbReference type="ARBA" id="ARBA00022722"/>
    </source>
</evidence>
<dbReference type="GO" id="GO:0006298">
    <property type="term" value="P:mismatch repair"/>
    <property type="evidence" value="ECO:0007669"/>
    <property type="project" value="TreeGrafter"/>
</dbReference>
<dbReference type="GO" id="GO:0004523">
    <property type="term" value="F:RNA-DNA hybrid ribonuclease activity"/>
    <property type="evidence" value="ECO:0007669"/>
    <property type="project" value="UniProtKB-UniRule"/>
</dbReference>
<dbReference type="SUPFAM" id="SSF53098">
    <property type="entry name" value="Ribonuclease H-like"/>
    <property type="match status" value="1"/>
</dbReference>
<evidence type="ECO:0000313" key="16">
    <source>
        <dbReference type="Proteomes" id="UP000176389"/>
    </source>
</evidence>
<evidence type="ECO:0000256" key="8">
    <source>
        <dbReference type="ARBA" id="ARBA00022723"/>
    </source>
</evidence>
<comment type="subcellular location">
    <subcellularLocation>
        <location evidence="4">Cytoplasm</location>
    </subcellularLocation>
</comment>
<dbReference type="NCBIfam" id="NF000595">
    <property type="entry name" value="PRK00015.1-3"/>
    <property type="match status" value="1"/>
</dbReference>
<dbReference type="InterPro" id="IPR001352">
    <property type="entry name" value="RNase_HII/HIII"/>
</dbReference>
<dbReference type="STRING" id="1802596.A2Z11_01545"/>
<dbReference type="GO" id="GO:0032299">
    <property type="term" value="C:ribonuclease H2 complex"/>
    <property type="evidence" value="ECO:0007669"/>
    <property type="project" value="TreeGrafter"/>
</dbReference>
<evidence type="ECO:0000256" key="10">
    <source>
        <dbReference type="ARBA" id="ARBA00022801"/>
    </source>
</evidence>
<keyword evidence="11" id="KW-0464">Manganese</keyword>
<comment type="cofactor">
    <cofactor evidence="12">
        <name>Mn(2+)</name>
        <dbReference type="ChEBI" id="CHEBI:29035"/>
    </cofactor>
    <cofactor evidence="12">
        <name>Mg(2+)</name>
        <dbReference type="ChEBI" id="CHEBI:18420"/>
    </cofactor>
    <text evidence="12">Manganese or magnesium. Binds 1 divalent metal ion per monomer in the absence of substrate. May bind a second metal ion after substrate binding.</text>
</comment>
<dbReference type="PANTHER" id="PTHR10954:SF18">
    <property type="entry name" value="RIBONUCLEASE HII"/>
    <property type="match status" value="1"/>
</dbReference>
<evidence type="ECO:0000256" key="11">
    <source>
        <dbReference type="ARBA" id="ARBA00023211"/>
    </source>
</evidence>
<evidence type="ECO:0000256" key="3">
    <source>
        <dbReference type="ARBA" id="ARBA00004065"/>
    </source>
</evidence>
<comment type="function">
    <text evidence="3 13">Endonuclease that specifically degrades the RNA of RNA-DNA hybrids.</text>
</comment>
<organism evidence="15 16">
    <name type="scientific">Candidatus Woykebacteria bacterium RBG_16_43_9</name>
    <dbReference type="NCBI Taxonomy" id="1802596"/>
    <lineage>
        <taxon>Bacteria</taxon>
        <taxon>Candidatus Woykeibacteriota</taxon>
    </lineage>
</organism>
<comment type="cofactor">
    <cofactor evidence="2">
        <name>Mg(2+)</name>
        <dbReference type="ChEBI" id="CHEBI:18420"/>
    </cofactor>
</comment>
<reference evidence="15 16" key="1">
    <citation type="journal article" date="2016" name="Nat. Commun.">
        <title>Thousands of microbial genomes shed light on interconnected biogeochemical processes in an aquifer system.</title>
        <authorList>
            <person name="Anantharaman K."/>
            <person name="Brown C.T."/>
            <person name="Hug L.A."/>
            <person name="Sharon I."/>
            <person name="Castelle C.J."/>
            <person name="Probst A.J."/>
            <person name="Thomas B.C."/>
            <person name="Singh A."/>
            <person name="Wilkins M.J."/>
            <person name="Karaoz U."/>
            <person name="Brodie E.L."/>
            <person name="Williams K.H."/>
            <person name="Hubbard S.S."/>
            <person name="Banfield J.F."/>
        </authorList>
    </citation>
    <scope>NUCLEOTIDE SEQUENCE [LARGE SCALE GENOMIC DNA]</scope>
</reference>
<dbReference type="GO" id="GO:0046872">
    <property type="term" value="F:metal ion binding"/>
    <property type="evidence" value="ECO:0007669"/>
    <property type="project" value="UniProtKB-KW"/>
</dbReference>
<dbReference type="GO" id="GO:0003723">
    <property type="term" value="F:RNA binding"/>
    <property type="evidence" value="ECO:0007669"/>
    <property type="project" value="UniProtKB-UniRule"/>
</dbReference>
<keyword evidence="10 12" id="KW-0378">Hydrolase</keyword>
<evidence type="ECO:0000259" key="14">
    <source>
        <dbReference type="PROSITE" id="PS51975"/>
    </source>
</evidence>
<protein>
    <recommendedName>
        <fullName evidence="13">Ribonuclease</fullName>
        <ecNumber evidence="13">3.1.26.4</ecNumber>
    </recommendedName>
</protein>
<evidence type="ECO:0000256" key="5">
    <source>
        <dbReference type="ARBA" id="ARBA00007383"/>
    </source>
</evidence>
<evidence type="ECO:0000256" key="2">
    <source>
        <dbReference type="ARBA" id="ARBA00001946"/>
    </source>
</evidence>
<dbReference type="PROSITE" id="PS51975">
    <property type="entry name" value="RNASE_H_2"/>
    <property type="match status" value="1"/>
</dbReference>
<dbReference type="Proteomes" id="UP000176389">
    <property type="component" value="Unassembled WGS sequence"/>
</dbReference>
<evidence type="ECO:0000256" key="6">
    <source>
        <dbReference type="ARBA" id="ARBA00022490"/>
    </source>
</evidence>
<evidence type="ECO:0000256" key="1">
    <source>
        <dbReference type="ARBA" id="ARBA00000077"/>
    </source>
</evidence>
<keyword evidence="9 12" id="KW-0255">Endonuclease</keyword>
<dbReference type="GO" id="GO:0043137">
    <property type="term" value="P:DNA replication, removal of RNA primer"/>
    <property type="evidence" value="ECO:0007669"/>
    <property type="project" value="TreeGrafter"/>
</dbReference>
<dbReference type="PANTHER" id="PTHR10954">
    <property type="entry name" value="RIBONUCLEASE H2 SUBUNIT A"/>
    <property type="match status" value="1"/>
</dbReference>
<feature type="domain" description="RNase H type-2" evidence="14">
    <location>
        <begin position="19"/>
        <end position="206"/>
    </location>
</feature>
<feature type="binding site" evidence="12">
    <location>
        <position position="26"/>
    </location>
    <ligand>
        <name>a divalent metal cation</name>
        <dbReference type="ChEBI" id="CHEBI:60240"/>
    </ligand>
</feature>
<comment type="catalytic activity">
    <reaction evidence="1 12 13">
        <text>Endonucleolytic cleavage to 5'-phosphomonoester.</text>
        <dbReference type="EC" id="3.1.26.4"/>
    </reaction>
</comment>
<dbReference type="Pfam" id="PF01351">
    <property type="entry name" value="RNase_HII"/>
    <property type="match status" value="1"/>
</dbReference>
<dbReference type="InterPro" id="IPR024567">
    <property type="entry name" value="RNase_HII/HIII_dom"/>
</dbReference>
<evidence type="ECO:0000256" key="12">
    <source>
        <dbReference type="PROSITE-ProRule" id="PRU01319"/>
    </source>
</evidence>
<sequence length="206" mass="23409">MRSPADFHQEHRLWKQGFKQVAGIDEVGRGAWAGPMVAAAVVFPPFFDTPFELFDSKLLLPKQREMISEKIKEVAAIGIGLVDVTTINNFGIRQATQKTFKKAIKALKLQTDYYLIDAFYIQGWKKDKQLPIKRGDQTCASIAAASIIAKVYRDNLMKNLGNKYSEYGFGQHKGYGTRIHQEAIAKYKFSDIHRTSFNIARYLNGR</sequence>
<dbReference type="InterPro" id="IPR012337">
    <property type="entry name" value="RNaseH-like_sf"/>
</dbReference>
<evidence type="ECO:0000256" key="4">
    <source>
        <dbReference type="ARBA" id="ARBA00004496"/>
    </source>
</evidence>